<gene>
    <name evidence="1" type="ORF">NDI89_21235</name>
</gene>
<reference evidence="1" key="1">
    <citation type="submission" date="2022-06" db="EMBL/GenBank/DDBJ databases">
        <title>Natrinema sp. a new haloarchaeum isolate from saline soil.</title>
        <authorList>
            <person name="Strakova D."/>
            <person name="Galisteo C."/>
            <person name="Sanchez-Porro C."/>
            <person name="Ventosa A."/>
        </authorList>
    </citation>
    <scope>NUCLEOTIDE SEQUENCE</scope>
    <source>
        <strain evidence="1">S1CR25-10</strain>
    </source>
</reference>
<dbReference type="Proteomes" id="UP001154061">
    <property type="component" value="Unassembled WGS sequence"/>
</dbReference>
<dbReference type="EMBL" id="JAMQOT010000012">
    <property type="protein sequence ID" value="MDF9748100.1"/>
    <property type="molecule type" value="Genomic_DNA"/>
</dbReference>
<dbReference type="AlphaFoldDB" id="A0A9Q4L8T0"/>
<dbReference type="Gene3D" id="1.10.620.20">
    <property type="entry name" value="Ribonucleotide Reductase, subunit A"/>
    <property type="match status" value="1"/>
</dbReference>
<name>A0A9Q4L8T0_9EURY</name>
<dbReference type="InterPro" id="IPR012348">
    <property type="entry name" value="RNR-like"/>
</dbReference>
<dbReference type="GO" id="GO:0016491">
    <property type="term" value="F:oxidoreductase activity"/>
    <property type="evidence" value="ECO:0007669"/>
    <property type="project" value="InterPro"/>
</dbReference>
<organism evidence="1 2">
    <name type="scientific">Natrinema salsiterrestre</name>
    <dbReference type="NCBI Taxonomy" id="2950540"/>
    <lineage>
        <taxon>Archaea</taxon>
        <taxon>Methanobacteriati</taxon>
        <taxon>Methanobacteriota</taxon>
        <taxon>Stenosarchaea group</taxon>
        <taxon>Halobacteria</taxon>
        <taxon>Halobacteriales</taxon>
        <taxon>Natrialbaceae</taxon>
        <taxon>Natrinema</taxon>
    </lineage>
</organism>
<proteinExistence type="predicted"/>
<protein>
    <recommendedName>
        <fullName evidence="3">YHS domain-containing protein</fullName>
    </recommendedName>
</protein>
<evidence type="ECO:0000313" key="1">
    <source>
        <dbReference type="EMBL" id="MDF9748100.1"/>
    </source>
</evidence>
<comment type="caution">
    <text evidence="1">The sequence shown here is derived from an EMBL/GenBank/DDBJ whole genome shotgun (WGS) entry which is preliminary data.</text>
</comment>
<accession>A0A9Q4L8T0</accession>
<evidence type="ECO:0000313" key="2">
    <source>
        <dbReference type="Proteomes" id="UP001154061"/>
    </source>
</evidence>
<sequence length="39" mass="4679">MQLRVDEAVASVRHDQVTYYLCSEECRQRFEKQPAVYTE</sequence>
<evidence type="ECO:0008006" key="3">
    <source>
        <dbReference type="Google" id="ProtNLM"/>
    </source>
</evidence>
<keyword evidence="2" id="KW-1185">Reference proteome</keyword>